<comment type="caution">
    <text evidence="2">The sequence shown here is derived from an EMBL/GenBank/DDBJ whole genome shotgun (WGS) entry which is preliminary data.</text>
</comment>
<name>A0A919SZH7_9ACTN</name>
<feature type="transmembrane region" description="Helical" evidence="1">
    <location>
        <begin position="7"/>
        <end position="26"/>
    </location>
</feature>
<dbReference type="InterPro" id="IPR021362">
    <property type="entry name" value="DUF2834"/>
</dbReference>
<dbReference type="Proteomes" id="UP000681340">
    <property type="component" value="Unassembled WGS sequence"/>
</dbReference>
<dbReference type="EMBL" id="BOQL01000088">
    <property type="protein sequence ID" value="GIM80048.1"/>
    <property type="molecule type" value="Genomic_DNA"/>
</dbReference>
<evidence type="ECO:0008006" key="4">
    <source>
        <dbReference type="Google" id="ProtNLM"/>
    </source>
</evidence>
<evidence type="ECO:0000313" key="3">
    <source>
        <dbReference type="Proteomes" id="UP000681340"/>
    </source>
</evidence>
<sequence>MASRRVYLGLAVLGAVVPYAALAVFISRHGLSLSELAQQAFGSPGATFFALDVVVGGVTVLVAATRDSRLIGRKWAVVAATLLVGPGCGLPLWLALRQTGP</sequence>
<proteinExistence type="predicted"/>
<evidence type="ECO:0000256" key="1">
    <source>
        <dbReference type="SAM" id="Phobius"/>
    </source>
</evidence>
<gene>
    <name evidence="2" type="ORF">Aau02nite_88750</name>
</gene>
<reference evidence="2" key="1">
    <citation type="submission" date="2021-03" db="EMBL/GenBank/DDBJ databases">
        <title>Whole genome shotgun sequence of Actinoplanes auranticolor NBRC 12245.</title>
        <authorList>
            <person name="Komaki H."/>
            <person name="Tamura T."/>
        </authorList>
    </citation>
    <scope>NUCLEOTIDE SEQUENCE</scope>
    <source>
        <strain evidence="2">NBRC 12245</strain>
    </source>
</reference>
<protein>
    <recommendedName>
        <fullName evidence="4">DUF2834 domain-containing protein</fullName>
    </recommendedName>
</protein>
<keyword evidence="1" id="KW-0812">Transmembrane</keyword>
<keyword evidence="1" id="KW-1133">Transmembrane helix</keyword>
<dbReference type="Pfam" id="PF11196">
    <property type="entry name" value="DUF2834"/>
    <property type="match status" value="1"/>
</dbReference>
<dbReference type="AlphaFoldDB" id="A0A919SZH7"/>
<evidence type="ECO:0000313" key="2">
    <source>
        <dbReference type="EMBL" id="GIM80048.1"/>
    </source>
</evidence>
<keyword evidence="1" id="KW-0472">Membrane</keyword>
<keyword evidence="3" id="KW-1185">Reference proteome</keyword>
<feature type="transmembrane region" description="Helical" evidence="1">
    <location>
        <begin position="76"/>
        <end position="96"/>
    </location>
</feature>
<accession>A0A919SZH7</accession>
<feature type="transmembrane region" description="Helical" evidence="1">
    <location>
        <begin position="46"/>
        <end position="64"/>
    </location>
</feature>
<organism evidence="2 3">
    <name type="scientific">Actinoplanes auranticolor</name>
    <dbReference type="NCBI Taxonomy" id="47988"/>
    <lineage>
        <taxon>Bacteria</taxon>
        <taxon>Bacillati</taxon>
        <taxon>Actinomycetota</taxon>
        <taxon>Actinomycetes</taxon>
        <taxon>Micromonosporales</taxon>
        <taxon>Micromonosporaceae</taxon>
        <taxon>Actinoplanes</taxon>
    </lineage>
</organism>